<protein>
    <submittedName>
        <fullName evidence="1">Uncharacterized protein</fullName>
    </submittedName>
</protein>
<dbReference type="EMBL" id="RCCJ01000001">
    <property type="protein sequence ID" value="RLJ70694.1"/>
    <property type="molecule type" value="Genomic_DNA"/>
</dbReference>
<proteinExistence type="predicted"/>
<organism evidence="1 2">
    <name type="scientific">Hydrogenivirga caldilitoris</name>
    <dbReference type="NCBI Taxonomy" id="246264"/>
    <lineage>
        <taxon>Bacteria</taxon>
        <taxon>Pseudomonadati</taxon>
        <taxon>Aquificota</taxon>
        <taxon>Aquificia</taxon>
        <taxon>Aquificales</taxon>
        <taxon>Aquificaceae</taxon>
        <taxon>Hydrogenivirga</taxon>
    </lineage>
</organism>
<sequence length="52" mass="5913">MELKLANTSFKSFRIPLLVPNHPYGVETLEVVDTERPYMSVLNHPCGVVELK</sequence>
<comment type="caution">
    <text evidence="1">The sequence shown here is derived from an EMBL/GenBank/DDBJ whole genome shotgun (WGS) entry which is preliminary data.</text>
</comment>
<evidence type="ECO:0000313" key="2">
    <source>
        <dbReference type="Proteomes" id="UP000267841"/>
    </source>
</evidence>
<keyword evidence="2" id="KW-1185">Reference proteome</keyword>
<dbReference type="Proteomes" id="UP000267841">
    <property type="component" value="Unassembled WGS sequence"/>
</dbReference>
<name>A0A497XR09_9AQUI</name>
<gene>
    <name evidence="1" type="ORF">BCF55_0975</name>
</gene>
<accession>A0A497XR09</accession>
<evidence type="ECO:0000313" key="1">
    <source>
        <dbReference type="EMBL" id="RLJ70694.1"/>
    </source>
</evidence>
<reference evidence="1 2" key="1">
    <citation type="submission" date="2018-10" db="EMBL/GenBank/DDBJ databases">
        <title>Genomic Encyclopedia of Archaeal and Bacterial Type Strains, Phase II (KMG-II): from individual species to whole genera.</title>
        <authorList>
            <person name="Goeker M."/>
        </authorList>
    </citation>
    <scope>NUCLEOTIDE SEQUENCE [LARGE SCALE GENOMIC DNA]</scope>
    <source>
        <strain evidence="1 2">DSM 16510</strain>
    </source>
</reference>
<dbReference type="AlphaFoldDB" id="A0A497XR09"/>